<reference evidence="1" key="2">
    <citation type="journal article" date="2007" name="Science">
        <title>Draft genome sequence of the sexually transmitted pathogen Trichomonas vaginalis.</title>
        <authorList>
            <person name="Carlton J.M."/>
            <person name="Hirt R.P."/>
            <person name="Silva J.C."/>
            <person name="Delcher A.L."/>
            <person name="Schatz M."/>
            <person name="Zhao Q."/>
            <person name="Wortman J.R."/>
            <person name="Bidwell S.L."/>
            <person name="Alsmark U.C.M."/>
            <person name="Besteiro S."/>
            <person name="Sicheritz-Ponten T."/>
            <person name="Noel C.J."/>
            <person name="Dacks J.B."/>
            <person name="Foster P.G."/>
            <person name="Simillion C."/>
            <person name="Van de Peer Y."/>
            <person name="Miranda-Saavedra D."/>
            <person name="Barton G.J."/>
            <person name="Westrop G.D."/>
            <person name="Mueller S."/>
            <person name="Dessi D."/>
            <person name="Fiori P.L."/>
            <person name="Ren Q."/>
            <person name="Paulsen I."/>
            <person name="Zhang H."/>
            <person name="Bastida-Corcuera F.D."/>
            <person name="Simoes-Barbosa A."/>
            <person name="Brown M.T."/>
            <person name="Hayes R.D."/>
            <person name="Mukherjee M."/>
            <person name="Okumura C.Y."/>
            <person name="Schneider R."/>
            <person name="Smith A.J."/>
            <person name="Vanacova S."/>
            <person name="Villalvazo M."/>
            <person name="Haas B.J."/>
            <person name="Pertea M."/>
            <person name="Feldblyum T.V."/>
            <person name="Utterback T.R."/>
            <person name="Shu C.L."/>
            <person name="Osoegawa K."/>
            <person name="de Jong P.J."/>
            <person name="Hrdy I."/>
            <person name="Horvathova L."/>
            <person name="Zubacova Z."/>
            <person name="Dolezal P."/>
            <person name="Malik S.B."/>
            <person name="Logsdon J.M. Jr."/>
            <person name="Henze K."/>
            <person name="Gupta A."/>
            <person name="Wang C.C."/>
            <person name="Dunne R.L."/>
            <person name="Upcroft J.A."/>
            <person name="Upcroft P."/>
            <person name="White O."/>
            <person name="Salzberg S.L."/>
            <person name="Tang P."/>
            <person name="Chiu C.-H."/>
            <person name="Lee Y.-S."/>
            <person name="Embley T.M."/>
            <person name="Coombs G.H."/>
            <person name="Mottram J.C."/>
            <person name="Tachezy J."/>
            <person name="Fraser-Liggett C.M."/>
            <person name="Johnson P.J."/>
        </authorList>
    </citation>
    <scope>NUCLEOTIDE SEQUENCE [LARGE SCALE GENOMIC DNA]</scope>
    <source>
        <strain evidence="1">G3</strain>
    </source>
</reference>
<protein>
    <submittedName>
        <fullName evidence="1">Uncharacterized protein</fullName>
    </submittedName>
</protein>
<reference evidence="1" key="1">
    <citation type="submission" date="2006-10" db="EMBL/GenBank/DDBJ databases">
        <authorList>
            <person name="Amadeo P."/>
            <person name="Zhao Q."/>
            <person name="Wortman J."/>
            <person name="Fraser-Liggett C."/>
            <person name="Carlton J."/>
        </authorList>
    </citation>
    <scope>NUCLEOTIDE SEQUENCE</scope>
    <source>
        <strain evidence="1">G3</strain>
    </source>
</reference>
<accession>A2E719</accession>
<gene>
    <name evidence="1" type="ORF">TVAG_006120</name>
</gene>
<name>A2E719_TRIV3</name>
<dbReference type="SMR" id="A2E719"/>
<dbReference type="VEuPathDB" id="TrichDB:TVAG_006120"/>
<organism evidence="1 2">
    <name type="scientific">Trichomonas vaginalis (strain ATCC PRA-98 / G3)</name>
    <dbReference type="NCBI Taxonomy" id="412133"/>
    <lineage>
        <taxon>Eukaryota</taxon>
        <taxon>Metamonada</taxon>
        <taxon>Parabasalia</taxon>
        <taxon>Trichomonadida</taxon>
        <taxon>Trichomonadidae</taxon>
        <taxon>Trichomonas</taxon>
    </lineage>
</organism>
<evidence type="ECO:0000313" key="1">
    <source>
        <dbReference type="EMBL" id="EAY11537.1"/>
    </source>
</evidence>
<dbReference type="VEuPathDB" id="TrichDB:TVAGG3_0982640"/>
<dbReference type="OrthoDB" id="10448176at2759"/>
<dbReference type="EMBL" id="DS113317">
    <property type="protein sequence ID" value="EAY11537.1"/>
    <property type="molecule type" value="Genomic_DNA"/>
</dbReference>
<sequence>MSQTVDFVVNFKKGNCINIRNELADKDELQGIGGIENHSLLIERVQTKIGKVIEGYDNGDGFIDDTDAVNAATETKNLEMEAFRISLAQKANTAAQRSEQARSKSNDSNVDAIAGSSIEALEPYIEKLNKIMSPLQEDFLHKISSNKKSTPIKITDEMLQVVDDCVKEKVNIESATAKNPTKRKIEQWQKEAITYVFEKCFKVNEYSLTTFRKFSMQYHKFIKARDGAPDTGNAPEE</sequence>
<dbReference type="InParanoid" id="A2E719"/>
<evidence type="ECO:0000313" key="2">
    <source>
        <dbReference type="Proteomes" id="UP000001542"/>
    </source>
</evidence>
<dbReference type="KEGG" id="tva:4769491"/>
<proteinExistence type="predicted"/>
<dbReference type="AlphaFoldDB" id="A2E719"/>
<dbReference type="RefSeq" id="XP_001323760.1">
    <property type="nucleotide sequence ID" value="XM_001323725.1"/>
</dbReference>
<keyword evidence="2" id="KW-1185">Reference proteome</keyword>
<dbReference type="Proteomes" id="UP000001542">
    <property type="component" value="Unassembled WGS sequence"/>
</dbReference>